<accession>A0A841RNM5</accession>
<keyword evidence="2" id="KW-1185">Reference proteome</keyword>
<reference evidence="1 2" key="1">
    <citation type="submission" date="2020-08" db="EMBL/GenBank/DDBJ databases">
        <title>Genomic Encyclopedia of Type Strains, Phase IV (KMG-IV): sequencing the most valuable type-strain genomes for metagenomic binning, comparative biology and taxonomic classification.</title>
        <authorList>
            <person name="Goeker M."/>
        </authorList>
    </citation>
    <scope>NUCLEOTIDE SEQUENCE [LARGE SCALE GENOMIC DNA]</scope>
    <source>
        <strain evidence="1 2">DSM 11805</strain>
    </source>
</reference>
<dbReference type="Proteomes" id="UP000572212">
    <property type="component" value="Unassembled WGS sequence"/>
</dbReference>
<organism evidence="1 2">
    <name type="scientific">Gracilibacillus halotolerans</name>
    <dbReference type="NCBI Taxonomy" id="74386"/>
    <lineage>
        <taxon>Bacteria</taxon>
        <taxon>Bacillati</taxon>
        <taxon>Bacillota</taxon>
        <taxon>Bacilli</taxon>
        <taxon>Bacillales</taxon>
        <taxon>Bacillaceae</taxon>
        <taxon>Gracilibacillus</taxon>
    </lineage>
</organism>
<comment type="caution">
    <text evidence="1">The sequence shown here is derived from an EMBL/GenBank/DDBJ whole genome shotgun (WGS) entry which is preliminary data.</text>
</comment>
<gene>
    <name evidence="1" type="ORF">GGQ92_002289</name>
</gene>
<dbReference type="RefSeq" id="WP_184248722.1">
    <property type="nucleotide sequence ID" value="NZ_BAAACU010000029.1"/>
</dbReference>
<dbReference type="Pfam" id="PF26328">
    <property type="entry name" value="YolC_YozM"/>
    <property type="match status" value="1"/>
</dbReference>
<proteinExistence type="predicted"/>
<dbReference type="InterPro" id="IPR058995">
    <property type="entry name" value="YolC/YozM-like"/>
</dbReference>
<protein>
    <submittedName>
        <fullName evidence="1">Uncharacterized protein</fullName>
    </submittedName>
</protein>
<dbReference type="AlphaFoldDB" id="A0A841RNM5"/>
<sequence length="104" mass="11953">MSKKFKFGILFLVFVGIISAVFWSEQGESYSVETVVDSVWSEFMVQSSEIGEYENPSDGEPAIFIDVYDKNDIPRVEKYLQDNLSKNDLNKYEIVVFSNKGITY</sequence>
<evidence type="ECO:0000313" key="1">
    <source>
        <dbReference type="EMBL" id="MBB6513477.1"/>
    </source>
</evidence>
<name>A0A841RNM5_9BACI</name>
<evidence type="ECO:0000313" key="2">
    <source>
        <dbReference type="Proteomes" id="UP000572212"/>
    </source>
</evidence>
<dbReference type="EMBL" id="JACHON010000012">
    <property type="protein sequence ID" value="MBB6513477.1"/>
    <property type="molecule type" value="Genomic_DNA"/>
</dbReference>